<dbReference type="InterPro" id="IPR036188">
    <property type="entry name" value="FAD/NAD-bd_sf"/>
</dbReference>
<dbReference type="Proteomes" id="UP001218218">
    <property type="component" value="Unassembled WGS sequence"/>
</dbReference>
<reference evidence="7" key="1">
    <citation type="submission" date="2023-03" db="EMBL/GenBank/DDBJ databases">
        <title>Massive genome expansion in bonnet fungi (Mycena s.s.) driven by repeated elements and novel gene families across ecological guilds.</title>
        <authorList>
            <consortium name="Lawrence Berkeley National Laboratory"/>
            <person name="Harder C.B."/>
            <person name="Miyauchi S."/>
            <person name="Viragh M."/>
            <person name="Kuo A."/>
            <person name="Thoen E."/>
            <person name="Andreopoulos B."/>
            <person name="Lu D."/>
            <person name="Skrede I."/>
            <person name="Drula E."/>
            <person name="Henrissat B."/>
            <person name="Morin E."/>
            <person name="Kohler A."/>
            <person name="Barry K."/>
            <person name="LaButti K."/>
            <person name="Morin E."/>
            <person name="Salamov A."/>
            <person name="Lipzen A."/>
            <person name="Mereny Z."/>
            <person name="Hegedus B."/>
            <person name="Baldrian P."/>
            <person name="Stursova M."/>
            <person name="Weitz H."/>
            <person name="Taylor A."/>
            <person name="Grigoriev I.V."/>
            <person name="Nagy L.G."/>
            <person name="Martin F."/>
            <person name="Kauserud H."/>
        </authorList>
    </citation>
    <scope>NUCLEOTIDE SEQUENCE</scope>
    <source>
        <strain evidence="7">CBHHK002</strain>
    </source>
</reference>
<protein>
    <recommendedName>
        <fullName evidence="6">Glucose-methanol-choline oxidoreductase N-terminal domain-containing protein</fullName>
    </recommendedName>
</protein>
<evidence type="ECO:0000256" key="5">
    <source>
        <dbReference type="SAM" id="SignalP"/>
    </source>
</evidence>
<feature type="chain" id="PRO_5042094341" description="Glucose-methanol-choline oxidoreductase N-terminal domain-containing protein" evidence="5">
    <location>
        <begin position="20"/>
        <end position="685"/>
    </location>
</feature>
<dbReference type="InterPro" id="IPR012132">
    <property type="entry name" value="GMC_OxRdtase"/>
</dbReference>
<organism evidence="7 8">
    <name type="scientific">Mycena albidolilacea</name>
    <dbReference type="NCBI Taxonomy" id="1033008"/>
    <lineage>
        <taxon>Eukaryota</taxon>
        <taxon>Fungi</taxon>
        <taxon>Dikarya</taxon>
        <taxon>Basidiomycota</taxon>
        <taxon>Agaricomycotina</taxon>
        <taxon>Agaricomycetes</taxon>
        <taxon>Agaricomycetidae</taxon>
        <taxon>Agaricales</taxon>
        <taxon>Marasmiineae</taxon>
        <taxon>Mycenaceae</taxon>
        <taxon>Mycena</taxon>
    </lineage>
</organism>
<dbReference type="PANTHER" id="PTHR11552">
    <property type="entry name" value="GLUCOSE-METHANOL-CHOLINE GMC OXIDOREDUCTASE"/>
    <property type="match status" value="1"/>
</dbReference>
<evidence type="ECO:0000256" key="1">
    <source>
        <dbReference type="ARBA" id="ARBA00001974"/>
    </source>
</evidence>
<dbReference type="AlphaFoldDB" id="A0AAD6Z9J3"/>
<evidence type="ECO:0000256" key="4">
    <source>
        <dbReference type="ARBA" id="ARBA00022827"/>
    </source>
</evidence>
<comment type="caution">
    <text evidence="7">The sequence shown here is derived from an EMBL/GenBank/DDBJ whole genome shotgun (WGS) entry which is preliminary data.</text>
</comment>
<dbReference type="GO" id="GO:0050660">
    <property type="term" value="F:flavin adenine dinucleotide binding"/>
    <property type="evidence" value="ECO:0007669"/>
    <property type="project" value="InterPro"/>
</dbReference>
<comment type="cofactor">
    <cofactor evidence="1">
        <name>FAD</name>
        <dbReference type="ChEBI" id="CHEBI:57692"/>
    </cofactor>
</comment>
<dbReference type="Pfam" id="PF00732">
    <property type="entry name" value="GMC_oxred_N"/>
    <property type="match status" value="1"/>
</dbReference>
<proteinExistence type="inferred from homology"/>
<keyword evidence="4" id="KW-0274">FAD</keyword>
<keyword evidence="5" id="KW-0732">Signal</keyword>
<sequence length="685" mass="76182">MHLTRSLLLLTGLAGHGFAKIYEDVSDLPGLEYDFSCSNEGVIDSIVPFFVDNLLPGPNIYEWNFTTTPQIGLNNRAIPYPRDRMVYTRGSAEDFNRYAAVTGDPGWSWDNLLPYFFKNEKWTEPADHHDTRGQFNRSVHSTDGINSVSLNGYRWPIFEHHVLQTTREFSDEFPFNLDFNSGEMLGVGWLQSTIGEGKRSTSATSYLAPKFVQRNNLHVLLHAQVSRLVDPDKSKGVVTFGGVEFLQATKEIILSAGSVGTPNILMHSGVGDRKALTALGIPSILDLPSVGQNATEQPLIHAGWSVNSTQTVDSIHQNATLFNDAYREWNTTHTGPFVEIPITHIAWLRLDADSPIFENVTDPAAGPNTPHIEIGFATGGSAPVGNFISSGMIVLTPTSRGSVTLRSNNPFDPPLLDLGLFKTEFDIFAAREVIKRAYRFFQAPVWKDYIIAPVIDLSNLSTEALDEFIRNSGDGAAHLVSTAAMSARDASYGVAFFGGRIDYIDISLLLLVPTLRRPLMWLAKEVMPAHIHKVTWPRFDISVPEPFDFCFTLSCQTAPKQTGEKKVKYELEDRGREGCQIVDSLKSCGARCCDDLATTPVSVEVRVRMLFAAAQLELHLCKEKRWRWIESPIWAGSSRPDRQLIFSIGNRGCVLNNSRLSTASWNQAPENYRLFLTALSFKAFG</sequence>
<gene>
    <name evidence="7" type="ORF">DFH08DRAFT_1044567</name>
</gene>
<evidence type="ECO:0000313" key="8">
    <source>
        <dbReference type="Proteomes" id="UP001218218"/>
    </source>
</evidence>
<feature type="signal peptide" evidence="5">
    <location>
        <begin position="1"/>
        <end position="19"/>
    </location>
</feature>
<evidence type="ECO:0000256" key="2">
    <source>
        <dbReference type="ARBA" id="ARBA00010790"/>
    </source>
</evidence>
<dbReference type="Pfam" id="PF05199">
    <property type="entry name" value="GMC_oxred_C"/>
    <property type="match status" value="1"/>
</dbReference>
<dbReference type="SUPFAM" id="SSF51905">
    <property type="entry name" value="FAD/NAD(P)-binding domain"/>
    <property type="match status" value="1"/>
</dbReference>
<dbReference type="PANTHER" id="PTHR11552:SF147">
    <property type="entry name" value="CHOLINE DEHYDROGENASE, MITOCHONDRIAL"/>
    <property type="match status" value="1"/>
</dbReference>
<keyword evidence="8" id="KW-1185">Reference proteome</keyword>
<accession>A0AAD6Z9J3</accession>
<dbReference type="SUPFAM" id="SSF54373">
    <property type="entry name" value="FAD-linked reductases, C-terminal domain"/>
    <property type="match status" value="1"/>
</dbReference>
<dbReference type="GO" id="GO:0016614">
    <property type="term" value="F:oxidoreductase activity, acting on CH-OH group of donors"/>
    <property type="evidence" value="ECO:0007669"/>
    <property type="project" value="InterPro"/>
</dbReference>
<feature type="domain" description="Glucose-methanol-choline oxidoreductase N-terminal" evidence="6">
    <location>
        <begin position="257"/>
        <end position="271"/>
    </location>
</feature>
<comment type="similarity">
    <text evidence="2">Belongs to the GMC oxidoreductase family.</text>
</comment>
<evidence type="ECO:0000256" key="3">
    <source>
        <dbReference type="ARBA" id="ARBA00022630"/>
    </source>
</evidence>
<dbReference type="Gene3D" id="3.50.50.60">
    <property type="entry name" value="FAD/NAD(P)-binding domain"/>
    <property type="match status" value="1"/>
</dbReference>
<keyword evidence="3" id="KW-0285">Flavoprotein</keyword>
<evidence type="ECO:0000259" key="6">
    <source>
        <dbReference type="PROSITE" id="PS00624"/>
    </source>
</evidence>
<dbReference type="Gene3D" id="3.30.560.10">
    <property type="entry name" value="Glucose Oxidase, domain 3"/>
    <property type="match status" value="1"/>
</dbReference>
<dbReference type="InterPro" id="IPR007867">
    <property type="entry name" value="GMC_OxRtase_C"/>
</dbReference>
<dbReference type="InterPro" id="IPR000172">
    <property type="entry name" value="GMC_OxRdtase_N"/>
</dbReference>
<dbReference type="PROSITE" id="PS00624">
    <property type="entry name" value="GMC_OXRED_2"/>
    <property type="match status" value="1"/>
</dbReference>
<name>A0AAD6Z9J3_9AGAR</name>
<evidence type="ECO:0000313" key="7">
    <source>
        <dbReference type="EMBL" id="KAJ7312484.1"/>
    </source>
</evidence>
<dbReference type="EMBL" id="JARIHO010000072">
    <property type="protein sequence ID" value="KAJ7312484.1"/>
    <property type="molecule type" value="Genomic_DNA"/>
</dbReference>